<dbReference type="PANTHER" id="PTHR20919:SF0">
    <property type="entry name" value="HOMOSERINE O-SUCCINYLTRANSFERASE"/>
    <property type="match status" value="1"/>
</dbReference>
<protein>
    <recommendedName>
        <fullName evidence="4">Homoserine O-succinyltransferase</fullName>
        <shortName evidence="4">HST</shortName>
        <ecNumber evidence="4">2.3.1.46</ecNumber>
    </recommendedName>
    <alternativeName>
        <fullName evidence="4">Homoserine transsuccinylase</fullName>
        <shortName evidence="4">HTS</shortName>
    </alternativeName>
</protein>
<dbReference type="EC" id="2.3.1.46" evidence="4"/>
<feature type="binding site" evidence="4">
    <location>
        <position position="253"/>
    </location>
    <ligand>
        <name>substrate</name>
    </ligand>
</feature>
<dbReference type="Pfam" id="PF04204">
    <property type="entry name" value="HTS"/>
    <property type="match status" value="1"/>
</dbReference>
<dbReference type="EMBL" id="CP018800">
    <property type="protein sequence ID" value="ATX81210.1"/>
    <property type="molecule type" value="Genomic_DNA"/>
</dbReference>
<keyword evidence="2 4" id="KW-0808">Transferase</keyword>
<accession>A0A2K8L1K9</accession>
<dbReference type="InterPro" id="IPR033752">
    <property type="entry name" value="MetA_family"/>
</dbReference>
<comment type="catalytic activity">
    <reaction evidence="4">
        <text>L-homoserine + succinyl-CoA = O-succinyl-L-homoserine + CoA</text>
        <dbReference type="Rhea" id="RHEA:22008"/>
        <dbReference type="ChEBI" id="CHEBI:57287"/>
        <dbReference type="ChEBI" id="CHEBI:57292"/>
        <dbReference type="ChEBI" id="CHEBI:57476"/>
        <dbReference type="ChEBI" id="CHEBI:57661"/>
        <dbReference type="EC" id="2.3.1.46"/>
    </reaction>
</comment>
<keyword evidence="4" id="KW-0486">Methionine biosynthesis</keyword>
<feature type="site" description="Important for substrate specificity" evidence="4">
    <location>
        <position position="196"/>
    </location>
</feature>
<dbReference type="HAMAP" id="MF_00295">
    <property type="entry name" value="MetA_acyltransf"/>
    <property type="match status" value="1"/>
</dbReference>
<evidence type="ECO:0000313" key="6">
    <source>
        <dbReference type="EMBL" id="ATX81210.1"/>
    </source>
</evidence>
<dbReference type="UniPathway" id="UPA00051">
    <property type="reaction ID" value="UER00075"/>
</dbReference>
<evidence type="ECO:0000256" key="5">
    <source>
        <dbReference type="PIRSR" id="PIRSR000450-1"/>
    </source>
</evidence>
<comment type="pathway">
    <text evidence="4">Amino-acid biosynthesis; L-methionine biosynthesis via de novo pathway; O-succinyl-L-homoserine from L-homoserine: step 1/1.</text>
</comment>
<organism evidence="6 7">
    <name type="scientific">Mariprofundus ferrinatatus</name>
    <dbReference type="NCBI Taxonomy" id="1921087"/>
    <lineage>
        <taxon>Bacteria</taxon>
        <taxon>Pseudomonadati</taxon>
        <taxon>Pseudomonadota</taxon>
        <taxon>Candidatius Mariprofundia</taxon>
        <taxon>Mariprofundales</taxon>
        <taxon>Mariprofundaceae</taxon>
        <taxon>Mariprofundus</taxon>
    </lineage>
</organism>
<dbReference type="InterPro" id="IPR029062">
    <property type="entry name" value="Class_I_gatase-like"/>
</dbReference>
<feature type="binding site" evidence="4">
    <location>
        <position position="196"/>
    </location>
    <ligand>
        <name>substrate</name>
    </ligand>
</feature>
<keyword evidence="4" id="KW-0963">Cytoplasm</keyword>
<feature type="active site" evidence="4">
    <location>
        <position position="241"/>
    </location>
</feature>
<comment type="function">
    <text evidence="4">Transfers a succinyl group from succinyl-CoA to L-homoserine, forming succinyl-L-homoserine.</text>
</comment>
<feature type="site" description="Important for acyl-CoA specificity" evidence="4">
    <location>
        <position position="113"/>
    </location>
</feature>
<dbReference type="Proteomes" id="UP000231637">
    <property type="component" value="Chromosome"/>
</dbReference>
<name>A0A2K8L1K9_9PROT</name>
<dbReference type="SUPFAM" id="SSF52317">
    <property type="entry name" value="Class I glutamine amidotransferase-like"/>
    <property type="match status" value="1"/>
</dbReference>
<feature type="site" description="Important for acyl-CoA specificity" evidence="4">
    <location>
        <position position="147"/>
    </location>
</feature>
<dbReference type="OrthoDB" id="9772423at2"/>
<evidence type="ECO:0000313" key="7">
    <source>
        <dbReference type="Proteomes" id="UP000231637"/>
    </source>
</evidence>
<feature type="active site" description="Proton acceptor" evidence="4">
    <location>
        <position position="239"/>
    </location>
</feature>
<keyword evidence="7" id="KW-1185">Reference proteome</keyword>
<feature type="active site" description="Acyl-thioester intermediate" evidence="4 5">
    <location>
        <position position="146"/>
    </location>
</feature>
<sequence length="346" mass="39748">MPLVEHTSLPAFEKLRQRGEKVLTLKQALHQDIRELHVGLLNMMPDAALIATEIQFMRLVGSCNQIAQFFVHPFTVDGLERSSETREYIDNYYQSFEEIKAMGLDALIITGANVTNPSLDQEPFWEPLREVINWAEESVTSVLCSCLATHALVKLLYHIDRKPMGGKLWGVYPHRIVHEEHPLLRDINTRFDVPHSRFNAIHREPMERAGLTILIESEVAGVHMAVSPDQYSIVYFQGHPEYDTNSLLKEYKREVRRFVAGERSDYPPLPEHYFNSDAAAIAERHHHAVLKALAKDKEVPAFPEAHLEPLLDNTWRDTAKSIVNNWLGLVYEQTDFERPRPQNQSA</sequence>
<gene>
    <name evidence="4" type="primary">metAS</name>
    <name evidence="6" type="ORF">Ga0123462_0335</name>
</gene>
<comment type="caution">
    <text evidence="4">Lacks conserved residue(s) required for the propagation of feature annotation.</text>
</comment>
<comment type="subcellular location">
    <subcellularLocation>
        <location evidence="4">Cytoplasm</location>
    </subcellularLocation>
</comment>
<evidence type="ECO:0000256" key="2">
    <source>
        <dbReference type="ARBA" id="ARBA00022679"/>
    </source>
</evidence>
<proteinExistence type="inferred from homology"/>
<comment type="similarity">
    <text evidence="4">Belongs to the MetA family.</text>
</comment>
<dbReference type="GO" id="GO:0005737">
    <property type="term" value="C:cytoplasm"/>
    <property type="evidence" value="ECO:0007669"/>
    <property type="project" value="UniProtKB-SubCell"/>
</dbReference>
<dbReference type="GO" id="GO:0008899">
    <property type="term" value="F:homoserine O-succinyltransferase activity"/>
    <property type="evidence" value="ECO:0007669"/>
    <property type="project" value="UniProtKB-EC"/>
</dbReference>
<dbReference type="AlphaFoldDB" id="A0A2K8L1K9"/>
<evidence type="ECO:0000256" key="4">
    <source>
        <dbReference type="HAMAP-Rule" id="MF_00295"/>
    </source>
</evidence>
<reference evidence="6 7" key="1">
    <citation type="submission" date="2016-12" db="EMBL/GenBank/DDBJ databases">
        <title>Isolation and genomic insights into novel planktonic Zetaproteobacteria from stratified waters of the Chesapeake Bay.</title>
        <authorList>
            <person name="McAllister S.M."/>
            <person name="Kato S."/>
            <person name="Chan C.S."/>
            <person name="Chiu B.K."/>
            <person name="Field E.K."/>
        </authorList>
    </citation>
    <scope>NUCLEOTIDE SEQUENCE [LARGE SCALE GENOMIC DNA]</scope>
    <source>
        <strain evidence="6 7">CP-8</strain>
    </source>
</reference>
<dbReference type="NCBIfam" id="NF003776">
    <property type="entry name" value="PRK05368.1-3"/>
    <property type="match status" value="1"/>
</dbReference>
<dbReference type="RefSeq" id="WP_100264704.1">
    <property type="nucleotide sequence ID" value="NZ_CP018800.1"/>
</dbReference>
<dbReference type="GO" id="GO:0004414">
    <property type="term" value="F:homoserine O-acetyltransferase activity"/>
    <property type="evidence" value="ECO:0007669"/>
    <property type="project" value="UniProtKB-UniRule"/>
</dbReference>
<dbReference type="KEGG" id="mfn:Ga0123462_0335"/>
<evidence type="ECO:0000256" key="3">
    <source>
        <dbReference type="ARBA" id="ARBA00023315"/>
    </source>
</evidence>
<feature type="binding site" evidence="4">
    <location>
        <position position="167"/>
    </location>
    <ligand>
        <name>substrate</name>
    </ligand>
</feature>
<dbReference type="Gene3D" id="3.40.50.880">
    <property type="match status" value="1"/>
</dbReference>
<dbReference type="PANTHER" id="PTHR20919">
    <property type="entry name" value="HOMOSERINE O-SUCCINYLTRANSFERASE"/>
    <property type="match status" value="1"/>
</dbReference>
<dbReference type="PIRSF" id="PIRSF000450">
    <property type="entry name" value="H_ser_succinyltr"/>
    <property type="match status" value="1"/>
</dbReference>
<keyword evidence="3 4" id="KW-0012">Acyltransferase</keyword>
<dbReference type="GO" id="GO:0009086">
    <property type="term" value="P:methionine biosynthetic process"/>
    <property type="evidence" value="ECO:0007669"/>
    <property type="project" value="UniProtKB-UniRule"/>
</dbReference>
<keyword evidence="1 4" id="KW-0028">Amino-acid biosynthesis</keyword>
<evidence type="ECO:0000256" key="1">
    <source>
        <dbReference type="ARBA" id="ARBA00022605"/>
    </source>
</evidence>